<dbReference type="GO" id="GO:0032259">
    <property type="term" value="P:methylation"/>
    <property type="evidence" value="ECO:0007669"/>
    <property type="project" value="UniProtKB-KW"/>
</dbReference>
<dbReference type="PROSITE" id="PS00374">
    <property type="entry name" value="MGMT"/>
    <property type="match status" value="1"/>
</dbReference>
<organism evidence="12 13">
    <name type="scientific">Paenisporosarcina cavernae</name>
    <dbReference type="NCBI Taxonomy" id="2320858"/>
    <lineage>
        <taxon>Bacteria</taxon>
        <taxon>Bacillati</taxon>
        <taxon>Bacillota</taxon>
        <taxon>Bacilli</taxon>
        <taxon>Bacillales</taxon>
        <taxon>Caryophanaceae</taxon>
        <taxon>Paenisporosarcina</taxon>
    </lineage>
</organism>
<comment type="miscellaneous">
    <text evidence="9">This enzyme catalyzes only one turnover and therefore is not strictly catalytic. According to one definition, an enzyme is a biocatalyst that acts repeatedly and over many reaction cycles.</text>
</comment>
<evidence type="ECO:0000256" key="9">
    <source>
        <dbReference type="HAMAP-Rule" id="MF_00772"/>
    </source>
</evidence>
<evidence type="ECO:0000313" key="13">
    <source>
        <dbReference type="Proteomes" id="UP000265725"/>
    </source>
</evidence>
<evidence type="ECO:0000256" key="5">
    <source>
        <dbReference type="ARBA" id="ARBA00022679"/>
    </source>
</evidence>
<dbReference type="HAMAP" id="MF_00772">
    <property type="entry name" value="OGT"/>
    <property type="match status" value="1"/>
</dbReference>
<comment type="catalytic activity">
    <reaction evidence="8 9">
        <text>a 6-O-methyl-2'-deoxyguanosine in DNA + L-cysteinyl-[protein] = S-methyl-L-cysteinyl-[protein] + a 2'-deoxyguanosine in DNA</text>
        <dbReference type="Rhea" id="RHEA:24000"/>
        <dbReference type="Rhea" id="RHEA-COMP:10131"/>
        <dbReference type="Rhea" id="RHEA-COMP:10132"/>
        <dbReference type="Rhea" id="RHEA-COMP:11367"/>
        <dbReference type="Rhea" id="RHEA-COMP:11368"/>
        <dbReference type="ChEBI" id="CHEBI:29950"/>
        <dbReference type="ChEBI" id="CHEBI:82612"/>
        <dbReference type="ChEBI" id="CHEBI:85445"/>
        <dbReference type="ChEBI" id="CHEBI:85448"/>
        <dbReference type="EC" id="2.1.1.63"/>
    </reaction>
</comment>
<dbReference type="PANTHER" id="PTHR10815:SF12">
    <property type="entry name" value="METHYLATED-DNA--PROTEIN-CYSTEINE METHYLTRANSFERASE, INDUCIBLE"/>
    <property type="match status" value="1"/>
</dbReference>
<dbReference type="AlphaFoldDB" id="A0A385YPC7"/>
<feature type="domain" description="Methylated-DNA-[protein]-cysteine S-methyltransferase DNA binding" evidence="10">
    <location>
        <begin position="86"/>
        <end position="165"/>
    </location>
</feature>
<evidence type="ECO:0000256" key="3">
    <source>
        <dbReference type="ARBA" id="ARBA00022490"/>
    </source>
</evidence>
<evidence type="ECO:0000256" key="4">
    <source>
        <dbReference type="ARBA" id="ARBA00022603"/>
    </source>
</evidence>
<dbReference type="SUPFAM" id="SSF46767">
    <property type="entry name" value="Methylated DNA-protein cysteine methyltransferase, C-terminal domain"/>
    <property type="match status" value="1"/>
</dbReference>
<dbReference type="Gene3D" id="1.10.10.10">
    <property type="entry name" value="Winged helix-like DNA-binding domain superfamily/Winged helix DNA-binding domain"/>
    <property type="match status" value="1"/>
</dbReference>
<dbReference type="GO" id="GO:0003908">
    <property type="term" value="F:methylated-DNA-[protein]-cysteine S-methyltransferase activity"/>
    <property type="evidence" value="ECO:0007669"/>
    <property type="project" value="UniProtKB-UniRule"/>
</dbReference>
<dbReference type="Proteomes" id="UP000265725">
    <property type="component" value="Chromosome"/>
</dbReference>
<protein>
    <recommendedName>
        <fullName evidence="9">Methylated-DNA--protein-cysteine methyltransferase</fullName>
        <ecNumber evidence="9">2.1.1.63</ecNumber>
    </recommendedName>
    <alternativeName>
        <fullName evidence="9">6-O-methylguanine-DNA methyltransferase</fullName>
        <shortName evidence="9">MGMT</shortName>
    </alternativeName>
    <alternativeName>
        <fullName evidence="9">O-6-methylguanine-DNA-alkyltransferase</fullName>
    </alternativeName>
</protein>
<dbReference type="InterPro" id="IPR036631">
    <property type="entry name" value="MGMT_N_sf"/>
</dbReference>
<dbReference type="Pfam" id="PF02870">
    <property type="entry name" value="Methyltransf_1N"/>
    <property type="match status" value="1"/>
</dbReference>
<dbReference type="FunFam" id="1.10.10.10:FF:000214">
    <property type="entry name" value="Methylated-DNA--protein-cysteine methyltransferase"/>
    <property type="match status" value="1"/>
</dbReference>
<sequence length="166" mass="18342">METIFWTSAKPTEDTYILAATEKGLCFIGSPNEGFHELETWAQKKIPKATFEQNPPKLQVATTALDQYFFGNERHADVTLDLRGTDFQQSVWNALQKIPYGKTVSYGEIAAEIGKPSAVRAVGGAIGANPVMVFIPCHRVIGRNGTLTGFRGGLKLKEELLTLERR</sequence>
<evidence type="ECO:0000256" key="7">
    <source>
        <dbReference type="ARBA" id="ARBA00023204"/>
    </source>
</evidence>
<dbReference type="InterPro" id="IPR036388">
    <property type="entry name" value="WH-like_DNA-bd_sf"/>
</dbReference>
<dbReference type="PANTHER" id="PTHR10815">
    <property type="entry name" value="METHYLATED-DNA--PROTEIN-CYSTEINE METHYLTRANSFERASE"/>
    <property type="match status" value="1"/>
</dbReference>
<dbReference type="EMBL" id="CP032418">
    <property type="protein sequence ID" value="AYC28555.1"/>
    <property type="molecule type" value="Genomic_DNA"/>
</dbReference>
<dbReference type="InterPro" id="IPR023546">
    <property type="entry name" value="MGMT"/>
</dbReference>
<feature type="domain" description="Methylguanine DNA methyltransferase ribonuclease-like" evidence="11">
    <location>
        <begin position="17"/>
        <end position="82"/>
    </location>
</feature>
<keyword evidence="6 9" id="KW-0227">DNA damage</keyword>
<proteinExistence type="inferred from homology"/>
<accession>A0A385YPC7</accession>
<dbReference type="KEGG" id="paek:D3873_01215"/>
<evidence type="ECO:0000259" key="10">
    <source>
        <dbReference type="Pfam" id="PF01035"/>
    </source>
</evidence>
<dbReference type="NCBIfam" id="TIGR00589">
    <property type="entry name" value="ogt"/>
    <property type="match status" value="1"/>
</dbReference>
<dbReference type="InterPro" id="IPR036217">
    <property type="entry name" value="MethylDNA_cys_MeTrfase_DNAb"/>
</dbReference>
<gene>
    <name evidence="12" type="ORF">D3873_01215</name>
</gene>
<evidence type="ECO:0000259" key="11">
    <source>
        <dbReference type="Pfam" id="PF02870"/>
    </source>
</evidence>
<evidence type="ECO:0000313" key="12">
    <source>
        <dbReference type="EMBL" id="AYC28555.1"/>
    </source>
</evidence>
<dbReference type="InterPro" id="IPR001497">
    <property type="entry name" value="MethylDNA_cys_MeTrfase_AS"/>
</dbReference>
<dbReference type="Gene3D" id="3.30.160.70">
    <property type="entry name" value="Methylated DNA-protein cysteine methyltransferase domain"/>
    <property type="match status" value="1"/>
</dbReference>
<keyword evidence="3 9" id="KW-0963">Cytoplasm</keyword>
<dbReference type="Pfam" id="PF01035">
    <property type="entry name" value="DNA_binding_1"/>
    <property type="match status" value="1"/>
</dbReference>
<dbReference type="GO" id="GO:0006307">
    <property type="term" value="P:DNA alkylation repair"/>
    <property type="evidence" value="ECO:0007669"/>
    <property type="project" value="UniProtKB-UniRule"/>
</dbReference>
<comment type="subcellular location">
    <subcellularLocation>
        <location evidence="9">Cytoplasm</location>
    </subcellularLocation>
</comment>
<dbReference type="InterPro" id="IPR008332">
    <property type="entry name" value="MethylG_MeTrfase_N"/>
</dbReference>
<feature type="active site" description="Nucleophile; methyl group acceptor" evidence="9">
    <location>
        <position position="137"/>
    </location>
</feature>
<keyword evidence="5 9" id="KW-0808">Transferase</keyword>
<reference evidence="13" key="1">
    <citation type="submission" date="2018-09" db="EMBL/GenBank/DDBJ databases">
        <authorList>
            <person name="Zhu H."/>
        </authorList>
    </citation>
    <scope>NUCLEOTIDE SEQUENCE [LARGE SCALE GENOMIC DNA]</scope>
    <source>
        <strain evidence="13">K2R23-3</strain>
    </source>
</reference>
<evidence type="ECO:0000256" key="6">
    <source>
        <dbReference type="ARBA" id="ARBA00022763"/>
    </source>
</evidence>
<name>A0A385YPC7_9BACL</name>
<dbReference type="EC" id="2.1.1.63" evidence="9"/>
<dbReference type="CDD" id="cd06445">
    <property type="entry name" value="ATase"/>
    <property type="match status" value="1"/>
</dbReference>
<keyword evidence="13" id="KW-1185">Reference proteome</keyword>
<dbReference type="InterPro" id="IPR014048">
    <property type="entry name" value="MethylDNA_cys_MeTrfase_DNA-bd"/>
</dbReference>
<comment type="function">
    <text evidence="9">Involved in the cellular defense against the biological effects of O6-methylguanine (O6-MeG) and O4-methylthymine (O4-MeT) in DNA. Repairs the methylated nucleobase in DNA by stoichiometrically transferring the methyl group to a cysteine residue in the enzyme. This is a suicide reaction: the enzyme is irreversibly inactivated.</text>
</comment>
<dbReference type="OrthoDB" id="9802228at2"/>
<evidence type="ECO:0000256" key="1">
    <source>
        <dbReference type="ARBA" id="ARBA00001286"/>
    </source>
</evidence>
<comment type="similarity">
    <text evidence="2 9">Belongs to the MGMT family.</text>
</comment>
<keyword evidence="7 9" id="KW-0234">DNA repair</keyword>
<dbReference type="GO" id="GO:0005737">
    <property type="term" value="C:cytoplasm"/>
    <property type="evidence" value="ECO:0007669"/>
    <property type="project" value="UniProtKB-SubCell"/>
</dbReference>
<dbReference type="SUPFAM" id="SSF53155">
    <property type="entry name" value="Methylated DNA-protein cysteine methyltransferase domain"/>
    <property type="match status" value="1"/>
</dbReference>
<dbReference type="RefSeq" id="WP_119882300.1">
    <property type="nucleotide sequence ID" value="NZ_CP032418.1"/>
</dbReference>
<comment type="catalytic activity">
    <reaction evidence="1 9">
        <text>a 4-O-methyl-thymidine in DNA + L-cysteinyl-[protein] = a thymidine in DNA + S-methyl-L-cysteinyl-[protein]</text>
        <dbReference type="Rhea" id="RHEA:53428"/>
        <dbReference type="Rhea" id="RHEA-COMP:10131"/>
        <dbReference type="Rhea" id="RHEA-COMP:10132"/>
        <dbReference type="Rhea" id="RHEA-COMP:13555"/>
        <dbReference type="Rhea" id="RHEA-COMP:13556"/>
        <dbReference type="ChEBI" id="CHEBI:29950"/>
        <dbReference type="ChEBI" id="CHEBI:82612"/>
        <dbReference type="ChEBI" id="CHEBI:137386"/>
        <dbReference type="ChEBI" id="CHEBI:137387"/>
        <dbReference type="EC" id="2.1.1.63"/>
    </reaction>
</comment>
<evidence type="ECO:0000256" key="8">
    <source>
        <dbReference type="ARBA" id="ARBA00049348"/>
    </source>
</evidence>
<evidence type="ECO:0000256" key="2">
    <source>
        <dbReference type="ARBA" id="ARBA00008711"/>
    </source>
</evidence>
<keyword evidence="4 9" id="KW-0489">Methyltransferase</keyword>